<sequence length="97" mass="10233">MTTDQPADGQDRMDALAAAIPDDADSGEAAAIAAALGAHLRDQAAAAAEAAVDEEPSWEGDRWRFAGRVSQLQHRDVRVPLDAPTDPWAAAGRTDRL</sequence>
<dbReference type="InterPro" id="IPR058335">
    <property type="entry name" value="PccX"/>
</dbReference>
<dbReference type="EMBL" id="AOME01000070">
    <property type="protein sequence ID" value="EMA50683.1"/>
    <property type="molecule type" value="Genomic_DNA"/>
</dbReference>
<gene>
    <name evidence="1" type="ORF">C450_13432</name>
</gene>
<dbReference type="Pfam" id="PF26062">
    <property type="entry name" value="DUF8022"/>
    <property type="match status" value="1"/>
</dbReference>
<evidence type="ECO:0008006" key="3">
    <source>
        <dbReference type="Google" id="ProtNLM"/>
    </source>
</evidence>
<reference evidence="1 2" key="1">
    <citation type="journal article" date="2014" name="PLoS Genet.">
        <title>Phylogenetically driven sequencing of extremely halophilic archaea reveals strategies for static and dynamic osmo-response.</title>
        <authorList>
            <person name="Becker E.A."/>
            <person name="Seitzer P.M."/>
            <person name="Tritt A."/>
            <person name="Larsen D."/>
            <person name="Krusor M."/>
            <person name="Yao A.I."/>
            <person name="Wu D."/>
            <person name="Madern D."/>
            <person name="Eisen J.A."/>
            <person name="Darling A.E."/>
            <person name="Facciotti M.T."/>
        </authorList>
    </citation>
    <scope>NUCLEOTIDE SEQUENCE [LARGE SCALE GENOMIC DNA]</scope>
    <source>
        <strain evidence="1 2">DSM 8989</strain>
    </source>
</reference>
<dbReference type="AlphaFoldDB" id="M0MZF3"/>
<dbReference type="Proteomes" id="UP000011625">
    <property type="component" value="Unassembled WGS sequence"/>
</dbReference>
<organism evidence="1 2">
    <name type="scientific">Halococcus salifodinae DSM 8989</name>
    <dbReference type="NCBI Taxonomy" id="1227456"/>
    <lineage>
        <taxon>Archaea</taxon>
        <taxon>Methanobacteriati</taxon>
        <taxon>Methanobacteriota</taxon>
        <taxon>Stenosarchaea group</taxon>
        <taxon>Halobacteria</taxon>
        <taxon>Halobacteriales</taxon>
        <taxon>Halococcaceae</taxon>
        <taxon>Halococcus</taxon>
    </lineage>
</organism>
<protein>
    <recommendedName>
        <fullName evidence="3">Acc operon protein</fullName>
    </recommendedName>
</protein>
<evidence type="ECO:0000313" key="2">
    <source>
        <dbReference type="Proteomes" id="UP000011625"/>
    </source>
</evidence>
<dbReference type="STRING" id="1227456.C450_13432"/>
<proteinExistence type="predicted"/>
<comment type="caution">
    <text evidence="1">The sequence shown here is derived from an EMBL/GenBank/DDBJ whole genome shotgun (WGS) entry which is preliminary data.</text>
</comment>
<keyword evidence="2" id="KW-1185">Reference proteome</keyword>
<evidence type="ECO:0000313" key="1">
    <source>
        <dbReference type="EMBL" id="EMA50683.1"/>
    </source>
</evidence>
<name>M0MZF3_9EURY</name>
<dbReference type="PATRIC" id="fig|1227456.3.peg.2717"/>
<dbReference type="RefSeq" id="WP_005044149.1">
    <property type="nucleotide sequence ID" value="NZ_AOME01000070.1"/>
</dbReference>
<accession>M0MZF3</accession>